<evidence type="ECO:0000313" key="6">
    <source>
        <dbReference type="EMBL" id="GGN74362.1"/>
    </source>
</evidence>
<organism evidence="6 7">
    <name type="scientific">Streptomyces albiflavescens</name>
    <dbReference type="NCBI Taxonomy" id="1623582"/>
    <lineage>
        <taxon>Bacteria</taxon>
        <taxon>Bacillati</taxon>
        <taxon>Actinomycetota</taxon>
        <taxon>Actinomycetes</taxon>
        <taxon>Kitasatosporales</taxon>
        <taxon>Streptomycetaceae</taxon>
        <taxon>Streptomyces</taxon>
    </lineage>
</organism>
<dbReference type="CDD" id="cd06170">
    <property type="entry name" value="LuxR_C_like"/>
    <property type="match status" value="1"/>
</dbReference>
<dbReference type="EMBL" id="BMMM01000010">
    <property type="protein sequence ID" value="GGN74362.1"/>
    <property type="molecule type" value="Genomic_DNA"/>
</dbReference>
<feature type="compositionally biased region" description="Low complexity" evidence="3">
    <location>
        <begin position="160"/>
        <end position="178"/>
    </location>
</feature>
<dbReference type="InterPro" id="IPR039420">
    <property type="entry name" value="WalR-like"/>
</dbReference>
<evidence type="ECO:0000259" key="4">
    <source>
        <dbReference type="PROSITE" id="PS50043"/>
    </source>
</evidence>
<dbReference type="InterPro" id="IPR011006">
    <property type="entry name" value="CheY-like_superfamily"/>
</dbReference>
<keyword evidence="7" id="KW-1185">Reference proteome</keyword>
<feature type="domain" description="Response regulatory" evidence="5">
    <location>
        <begin position="23"/>
        <end position="140"/>
    </location>
</feature>
<evidence type="ECO:0000259" key="5">
    <source>
        <dbReference type="PROSITE" id="PS50110"/>
    </source>
</evidence>
<reference evidence="6 7" key="1">
    <citation type="journal article" date="2014" name="Int. J. Syst. Evol. Microbiol.">
        <title>Complete genome sequence of Corynebacterium casei LMG S-19264T (=DSM 44701T), isolated from a smear-ripened cheese.</title>
        <authorList>
            <consortium name="US DOE Joint Genome Institute (JGI-PGF)"/>
            <person name="Walter F."/>
            <person name="Albersmeier A."/>
            <person name="Kalinowski J."/>
            <person name="Ruckert C."/>
        </authorList>
    </citation>
    <scope>NUCLEOTIDE SEQUENCE [LARGE SCALE GENOMIC DNA]</scope>
    <source>
        <strain evidence="6 7">CGMCC 4.7111</strain>
    </source>
</reference>
<protein>
    <submittedName>
        <fullName evidence="6">DNA-binding response regulator</fullName>
    </submittedName>
</protein>
<dbReference type="SUPFAM" id="SSF46894">
    <property type="entry name" value="C-terminal effector domain of the bipartite response regulators"/>
    <property type="match status" value="1"/>
</dbReference>
<dbReference type="PROSITE" id="PS50110">
    <property type="entry name" value="RESPONSE_REGULATORY"/>
    <property type="match status" value="1"/>
</dbReference>
<keyword evidence="1 6" id="KW-0238">DNA-binding</keyword>
<dbReference type="PANTHER" id="PTHR43214:SF44">
    <property type="entry name" value="TWO-COMPONENT RESPONSE REGULATOR"/>
    <property type="match status" value="1"/>
</dbReference>
<dbReference type="InterPro" id="IPR000792">
    <property type="entry name" value="Tscrpt_reg_LuxR_C"/>
</dbReference>
<feature type="domain" description="HTH luxR-type" evidence="4">
    <location>
        <begin position="171"/>
        <end position="236"/>
    </location>
</feature>
<evidence type="ECO:0000256" key="3">
    <source>
        <dbReference type="SAM" id="MobiDB-lite"/>
    </source>
</evidence>
<comment type="caution">
    <text evidence="2">Lacks conserved residue(s) required for the propagation of feature annotation.</text>
</comment>
<dbReference type="AlphaFoldDB" id="A0A917Y7Z4"/>
<evidence type="ECO:0000313" key="7">
    <source>
        <dbReference type="Proteomes" id="UP000600365"/>
    </source>
</evidence>
<name>A0A917Y7Z4_9ACTN</name>
<dbReference type="GO" id="GO:0006355">
    <property type="term" value="P:regulation of DNA-templated transcription"/>
    <property type="evidence" value="ECO:0007669"/>
    <property type="project" value="InterPro"/>
</dbReference>
<dbReference type="PANTHER" id="PTHR43214">
    <property type="entry name" value="TWO-COMPONENT RESPONSE REGULATOR"/>
    <property type="match status" value="1"/>
</dbReference>
<feature type="region of interest" description="Disordered" evidence="3">
    <location>
        <begin position="157"/>
        <end position="178"/>
    </location>
</feature>
<dbReference type="PROSITE" id="PS50043">
    <property type="entry name" value="HTH_LUXR_2"/>
    <property type="match status" value="1"/>
</dbReference>
<dbReference type="InterPro" id="IPR016032">
    <property type="entry name" value="Sig_transdc_resp-reg_C-effctor"/>
</dbReference>
<dbReference type="SMART" id="SM00421">
    <property type="entry name" value="HTH_LUXR"/>
    <property type="match status" value="1"/>
</dbReference>
<dbReference type="PRINTS" id="PR00038">
    <property type="entry name" value="HTHLUXR"/>
</dbReference>
<evidence type="ECO:0000256" key="1">
    <source>
        <dbReference type="ARBA" id="ARBA00023125"/>
    </source>
</evidence>
<sequence>MEGEKMARGASREHLTAAAQTIRVFVTDTNTIFREGLRTVIAQDEGLSVVGHGSDNMSATLESVADTRPDVVLLGLERITGDTESVVADILRAVPLAEVIVLGWDVETDALRQLMAQGVRAYLPKDVPHRYLLSTIYMSTFEDSRIVFSWPRPTPEKRSPPAAVSSPPTALSSPPAALSSREREVVELVGKALTNAQIGRQLSISEGTVKRHLHNIFVKLHAVSRLDAVNKAIDLSLIMLD</sequence>
<accession>A0A917Y7Z4</accession>
<dbReference type="GO" id="GO:0000160">
    <property type="term" value="P:phosphorelay signal transduction system"/>
    <property type="evidence" value="ECO:0007669"/>
    <property type="project" value="InterPro"/>
</dbReference>
<gene>
    <name evidence="6" type="ORF">GCM10011579_053350</name>
</gene>
<dbReference type="Gene3D" id="3.40.50.2300">
    <property type="match status" value="1"/>
</dbReference>
<dbReference type="Proteomes" id="UP000600365">
    <property type="component" value="Unassembled WGS sequence"/>
</dbReference>
<dbReference type="SUPFAM" id="SSF52172">
    <property type="entry name" value="CheY-like"/>
    <property type="match status" value="1"/>
</dbReference>
<proteinExistence type="predicted"/>
<evidence type="ECO:0000256" key="2">
    <source>
        <dbReference type="PROSITE-ProRule" id="PRU00169"/>
    </source>
</evidence>
<dbReference type="Pfam" id="PF00196">
    <property type="entry name" value="GerE"/>
    <property type="match status" value="1"/>
</dbReference>
<dbReference type="GO" id="GO:0003677">
    <property type="term" value="F:DNA binding"/>
    <property type="evidence" value="ECO:0007669"/>
    <property type="project" value="UniProtKB-KW"/>
</dbReference>
<dbReference type="RefSeq" id="WP_189188607.1">
    <property type="nucleotide sequence ID" value="NZ_BMMM01000010.1"/>
</dbReference>
<dbReference type="InterPro" id="IPR001789">
    <property type="entry name" value="Sig_transdc_resp-reg_receiver"/>
</dbReference>
<comment type="caution">
    <text evidence="6">The sequence shown here is derived from an EMBL/GenBank/DDBJ whole genome shotgun (WGS) entry which is preliminary data.</text>
</comment>